<evidence type="ECO:0000313" key="2">
    <source>
        <dbReference type="EMBL" id="KIJ97734.1"/>
    </source>
</evidence>
<name>A0A0C9WM19_9AGAR</name>
<organism evidence="2 3">
    <name type="scientific">Laccaria amethystina LaAM-08-1</name>
    <dbReference type="NCBI Taxonomy" id="1095629"/>
    <lineage>
        <taxon>Eukaryota</taxon>
        <taxon>Fungi</taxon>
        <taxon>Dikarya</taxon>
        <taxon>Basidiomycota</taxon>
        <taxon>Agaricomycotina</taxon>
        <taxon>Agaricomycetes</taxon>
        <taxon>Agaricomycetidae</taxon>
        <taxon>Agaricales</taxon>
        <taxon>Agaricineae</taxon>
        <taxon>Hydnangiaceae</taxon>
        <taxon>Laccaria</taxon>
    </lineage>
</organism>
<evidence type="ECO:0000313" key="3">
    <source>
        <dbReference type="Proteomes" id="UP000054477"/>
    </source>
</evidence>
<feature type="region of interest" description="Disordered" evidence="1">
    <location>
        <begin position="36"/>
        <end position="61"/>
    </location>
</feature>
<dbReference type="EMBL" id="KN838685">
    <property type="protein sequence ID" value="KIJ97734.1"/>
    <property type="molecule type" value="Genomic_DNA"/>
</dbReference>
<proteinExistence type="predicted"/>
<dbReference type="HOGENOM" id="CLU_2922940_0_0_1"/>
<accession>A0A0C9WM19</accession>
<evidence type="ECO:0000256" key="1">
    <source>
        <dbReference type="SAM" id="MobiDB-lite"/>
    </source>
</evidence>
<gene>
    <name evidence="2" type="ORF">K443DRAFT_630568</name>
</gene>
<reference evidence="3" key="2">
    <citation type="submission" date="2015-01" db="EMBL/GenBank/DDBJ databases">
        <title>Evolutionary Origins and Diversification of the Mycorrhizal Mutualists.</title>
        <authorList>
            <consortium name="DOE Joint Genome Institute"/>
            <consortium name="Mycorrhizal Genomics Consortium"/>
            <person name="Kohler A."/>
            <person name="Kuo A."/>
            <person name="Nagy L.G."/>
            <person name="Floudas D."/>
            <person name="Copeland A."/>
            <person name="Barry K.W."/>
            <person name="Cichocki N."/>
            <person name="Veneault-Fourrey C."/>
            <person name="LaButti K."/>
            <person name="Lindquist E.A."/>
            <person name="Lipzen A."/>
            <person name="Lundell T."/>
            <person name="Morin E."/>
            <person name="Murat C."/>
            <person name="Riley R."/>
            <person name="Ohm R."/>
            <person name="Sun H."/>
            <person name="Tunlid A."/>
            <person name="Henrissat B."/>
            <person name="Grigoriev I.V."/>
            <person name="Hibbett D.S."/>
            <person name="Martin F."/>
        </authorList>
    </citation>
    <scope>NUCLEOTIDE SEQUENCE [LARGE SCALE GENOMIC DNA]</scope>
    <source>
        <strain evidence="3">LaAM-08-1</strain>
    </source>
</reference>
<dbReference type="Proteomes" id="UP000054477">
    <property type="component" value="Unassembled WGS sequence"/>
</dbReference>
<protein>
    <submittedName>
        <fullName evidence="2">Uncharacterized protein</fullName>
    </submittedName>
</protein>
<reference evidence="2 3" key="1">
    <citation type="submission" date="2014-04" db="EMBL/GenBank/DDBJ databases">
        <authorList>
            <consortium name="DOE Joint Genome Institute"/>
            <person name="Kuo A."/>
            <person name="Kohler A."/>
            <person name="Nagy L.G."/>
            <person name="Floudas D."/>
            <person name="Copeland A."/>
            <person name="Barry K.W."/>
            <person name="Cichocki N."/>
            <person name="Veneault-Fourrey C."/>
            <person name="LaButti K."/>
            <person name="Lindquist E.A."/>
            <person name="Lipzen A."/>
            <person name="Lundell T."/>
            <person name="Morin E."/>
            <person name="Murat C."/>
            <person name="Sun H."/>
            <person name="Tunlid A."/>
            <person name="Henrissat B."/>
            <person name="Grigoriev I.V."/>
            <person name="Hibbett D.S."/>
            <person name="Martin F."/>
            <person name="Nordberg H.P."/>
            <person name="Cantor M.N."/>
            <person name="Hua S.X."/>
        </authorList>
    </citation>
    <scope>NUCLEOTIDE SEQUENCE [LARGE SCALE GENOMIC DNA]</scope>
    <source>
        <strain evidence="2 3">LaAM-08-1</strain>
    </source>
</reference>
<sequence length="61" mass="6589">MRIKPTTRTTSCPQSILGTGVIRVWQTALTRHTRRKSLGRQLGDPTPGSIGLSRSSGVLIS</sequence>
<keyword evidence="3" id="KW-1185">Reference proteome</keyword>
<feature type="compositionally biased region" description="Polar residues" evidence="1">
    <location>
        <begin position="52"/>
        <end position="61"/>
    </location>
</feature>
<dbReference type="AlphaFoldDB" id="A0A0C9WM19"/>